<evidence type="ECO:0000313" key="2">
    <source>
        <dbReference type="EMBL" id="WZH49839.1"/>
    </source>
</evidence>
<name>A0ABZ2XA10_9HYPO</name>
<organism evidence="2 3">
    <name type="scientific">Fusarium acuminatum</name>
    <dbReference type="NCBI Taxonomy" id="5515"/>
    <lineage>
        <taxon>Eukaryota</taxon>
        <taxon>Fungi</taxon>
        <taxon>Dikarya</taxon>
        <taxon>Ascomycota</taxon>
        <taxon>Pezizomycotina</taxon>
        <taxon>Sordariomycetes</taxon>
        <taxon>Hypocreomycetidae</taxon>
        <taxon>Hypocreales</taxon>
        <taxon>Nectriaceae</taxon>
        <taxon>Fusarium</taxon>
        <taxon>Fusarium tricinctum species complex</taxon>
    </lineage>
</organism>
<keyword evidence="3" id="KW-1185">Reference proteome</keyword>
<evidence type="ECO:0000256" key="1">
    <source>
        <dbReference type="SAM" id="MobiDB-lite"/>
    </source>
</evidence>
<dbReference type="EMBL" id="CP151266">
    <property type="protein sequence ID" value="WZH49839.1"/>
    <property type="molecule type" value="Genomic_DNA"/>
</dbReference>
<reference evidence="2 3" key="1">
    <citation type="submission" date="2024-04" db="EMBL/GenBank/DDBJ databases">
        <title>Complete genome sequence of Fusarium acuminatum.</title>
        <authorList>
            <person name="Lan B."/>
        </authorList>
    </citation>
    <scope>NUCLEOTIDE SEQUENCE [LARGE SCALE GENOMIC DNA]</scope>
    <source>
        <strain evidence="2">1A</strain>
    </source>
</reference>
<gene>
    <name evidence="2" type="ORF">QYS62_011057</name>
</gene>
<accession>A0ABZ2XA10</accession>
<dbReference type="Proteomes" id="UP001489902">
    <property type="component" value="Chromosome 7"/>
</dbReference>
<feature type="region of interest" description="Disordered" evidence="1">
    <location>
        <begin position="1"/>
        <end position="44"/>
    </location>
</feature>
<feature type="compositionally biased region" description="Low complexity" evidence="1">
    <location>
        <begin position="8"/>
        <end position="19"/>
    </location>
</feature>
<protein>
    <submittedName>
        <fullName evidence="2">Uncharacterized protein</fullName>
    </submittedName>
</protein>
<sequence>MPSPPASGPSGTPAGNSSTVSVAGSFPNPANAREGANQPNSYNLNRYVYDRQGSINDQLAQFMVVYKQEKQPDSK</sequence>
<proteinExistence type="predicted"/>
<evidence type="ECO:0000313" key="3">
    <source>
        <dbReference type="Proteomes" id="UP001489902"/>
    </source>
</evidence>